<protein>
    <submittedName>
        <fullName evidence="2">Uncharacterized protein</fullName>
    </submittedName>
</protein>
<reference evidence="2" key="1">
    <citation type="submission" date="2020-02" db="EMBL/GenBank/DDBJ databases">
        <authorList>
            <person name="Meier V. D."/>
        </authorList>
    </citation>
    <scope>NUCLEOTIDE SEQUENCE</scope>
    <source>
        <strain evidence="2">AVDCRST_MAG88</strain>
    </source>
</reference>
<feature type="non-terminal residue" evidence="2">
    <location>
        <position position="48"/>
    </location>
</feature>
<evidence type="ECO:0000313" key="2">
    <source>
        <dbReference type="EMBL" id="CAA9559515.1"/>
    </source>
</evidence>
<name>A0A6J4UVI8_9BACT</name>
<keyword evidence="1" id="KW-1133">Transmembrane helix</keyword>
<keyword evidence="1" id="KW-0812">Transmembrane</keyword>
<evidence type="ECO:0000256" key="1">
    <source>
        <dbReference type="SAM" id="Phobius"/>
    </source>
</evidence>
<dbReference type="AlphaFoldDB" id="A0A6J4UVI8"/>
<accession>A0A6J4UVI8</accession>
<sequence>MGTLLIVSPRPVGEAGGSGAARRVPIVLGAGVILYILVTKYVLGLTGR</sequence>
<feature type="transmembrane region" description="Helical" evidence="1">
    <location>
        <begin position="20"/>
        <end position="43"/>
    </location>
</feature>
<keyword evidence="1" id="KW-0472">Membrane</keyword>
<proteinExistence type="predicted"/>
<gene>
    <name evidence="2" type="ORF">AVDCRST_MAG88-1375</name>
</gene>
<organism evidence="2">
    <name type="scientific">uncultured Thermomicrobiales bacterium</name>
    <dbReference type="NCBI Taxonomy" id="1645740"/>
    <lineage>
        <taxon>Bacteria</taxon>
        <taxon>Pseudomonadati</taxon>
        <taxon>Thermomicrobiota</taxon>
        <taxon>Thermomicrobia</taxon>
        <taxon>Thermomicrobiales</taxon>
        <taxon>environmental samples</taxon>
    </lineage>
</organism>
<dbReference type="EMBL" id="CADCWM010000443">
    <property type="protein sequence ID" value="CAA9559515.1"/>
    <property type="molecule type" value="Genomic_DNA"/>
</dbReference>